<feature type="region of interest" description="Disordered" evidence="1">
    <location>
        <begin position="68"/>
        <end position="105"/>
    </location>
</feature>
<keyword evidence="2" id="KW-0812">Transmembrane</keyword>
<keyword evidence="2" id="KW-0472">Membrane</keyword>
<gene>
    <name evidence="3" type="ORF">M0M57_04155</name>
</gene>
<reference evidence="3" key="1">
    <citation type="submission" date="2022-04" db="EMBL/GenBank/DDBJ databases">
        <title>Consumption of N2O by Flavobacterium azooxidireducens sp. nov. isolated from Decomposing Leaf Litter of Phragmites australis (Cav.).</title>
        <authorList>
            <person name="Behrendt U."/>
            <person name="Spanner T."/>
            <person name="Augustin J."/>
            <person name="Horn M.A."/>
            <person name="Kolb S."/>
            <person name="Ulrich A."/>
        </authorList>
    </citation>
    <scope>NUCLEOTIDE SEQUENCE</scope>
    <source>
        <strain evidence="3">IGB 4-14</strain>
    </source>
</reference>
<proteinExistence type="predicted"/>
<keyword evidence="2" id="KW-1133">Transmembrane helix</keyword>
<feature type="compositionally biased region" description="Polar residues" evidence="1">
    <location>
        <begin position="76"/>
        <end position="89"/>
    </location>
</feature>
<accession>A0ABY4KK48</accession>
<name>A0ABY4KK48_9FLAO</name>
<evidence type="ECO:0000256" key="1">
    <source>
        <dbReference type="SAM" id="MobiDB-lite"/>
    </source>
</evidence>
<protein>
    <submittedName>
        <fullName evidence="3">Uncharacterized protein</fullName>
    </submittedName>
</protein>
<organism evidence="3 4">
    <name type="scientific">Flavobacterium azooxidireducens</name>
    <dbReference type="NCBI Taxonomy" id="1871076"/>
    <lineage>
        <taxon>Bacteria</taxon>
        <taxon>Pseudomonadati</taxon>
        <taxon>Bacteroidota</taxon>
        <taxon>Flavobacteriia</taxon>
        <taxon>Flavobacteriales</taxon>
        <taxon>Flavobacteriaceae</taxon>
        <taxon>Flavobacterium</taxon>
    </lineage>
</organism>
<evidence type="ECO:0000313" key="4">
    <source>
        <dbReference type="Proteomes" id="UP000830583"/>
    </source>
</evidence>
<dbReference type="EMBL" id="CP096205">
    <property type="protein sequence ID" value="UPQ80033.1"/>
    <property type="molecule type" value="Genomic_DNA"/>
</dbReference>
<dbReference type="RefSeq" id="WP_248435656.1">
    <property type="nucleotide sequence ID" value="NZ_CP096205.1"/>
</dbReference>
<keyword evidence="4" id="KW-1185">Reference proteome</keyword>
<feature type="transmembrane region" description="Helical" evidence="2">
    <location>
        <begin position="12"/>
        <end position="30"/>
    </location>
</feature>
<evidence type="ECO:0000256" key="2">
    <source>
        <dbReference type="SAM" id="Phobius"/>
    </source>
</evidence>
<evidence type="ECO:0000313" key="3">
    <source>
        <dbReference type="EMBL" id="UPQ80033.1"/>
    </source>
</evidence>
<sequence length="135" mass="15339">MIRTTHSIRKQISLLYTVGFLFLFLLPFLGNAQNSLNRIAKDVPSAIIQENNSHTIQNSILSELRSNTHDKKETNLPPNQNVLDSQVLEQSVESNSEKKSTSKTRIKNLYSQSGSFTNEDYTQEINTINLKIKSE</sequence>
<dbReference type="Proteomes" id="UP000830583">
    <property type="component" value="Chromosome"/>
</dbReference>